<reference evidence="2 3" key="2">
    <citation type="submission" date="2018-11" db="EMBL/GenBank/DDBJ databases">
        <authorList>
            <consortium name="Pathogen Informatics"/>
        </authorList>
    </citation>
    <scope>NUCLEOTIDE SEQUENCE [LARGE SCALE GENOMIC DNA]</scope>
</reference>
<evidence type="ECO:0000313" key="3">
    <source>
        <dbReference type="Proteomes" id="UP000267096"/>
    </source>
</evidence>
<keyword evidence="3" id="KW-1185">Reference proteome</keyword>
<sequence length="253" mass="29204">MKRCNTQTKTRPSVLDHCWSSTNCATTEEANGDEMTRKPLATNIIVNRTECRTDGAQNESHSVESRPQCSIAERAFKKRTKNSVDEELLMSERKYLQQYCVSPKNQRHSPRVIVKKSKASKHPIKSVQLSVIKKCATGKNSPSPKLEQRRKKFMRANWDQSSQEYLTEEYSYRRSDQVMSEYCVDEKEGFIVEITYGPGIVQKLRDKFAEMSNIATQNVRISPHSKRKRFPSADDILSDEAENRDQTPYRSVK</sequence>
<organism evidence="4">
    <name type="scientific">Anisakis simplex</name>
    <name type="common">Herring worm</name>
    <dbReference type="NCBI Taxonomy" id="6269"/>
    <lineage>
        <taxon>Eukaryota</taxon>
        <taxon>Metazoa</taxon>
        <taxon>Ecdysozoa</taxon>
        <taxon>Nematoda</taxon>
        <taxon>Chromadorea</taxon>
        <taxon>Rhabditida</taxon>
        <taxon>Spirurina</taxon>
        <taxon>Ascaridomorpha</taxon>
        <taxon>Ascaridoidea</taxon>
        <taxon>Anisakidae</taxon>
        <taxon>Anisakis</taxon>
        <taxon>Anisakis simplex complex</taxon>
    </lineage>
</organism>
<gene>
    <name evidence="2" type="ORF">ASIM_LOCUS532</name>
</gene>
<dbReference type="Proteomes" id="UP000267096">
    <property type="component" value="Unassembled WGS sequence"/>
</dbReference>
<dbReference type="WBParaSite" id="ASIM_0000063201-mRNA-1">
    <property type="protein sequence ID" value="ASIM_0000063201-mRNA-1"/>
    <property type="gene ID" value="ASIM_0000063201"/>
</dbReference>
<feature type="region of interest" description="Disordered" evidence="1">
    <location>
        <begin position="217"/>
        <end position="253"/>
    </location>
</feature>
<proteinExistence type="predicted"/>
<accession>A0A0M3IZE9</accession>
<name>A0A0M3IZE9_ANISI</name>
<dbReference type="EMBL" id="UYRR01000367">
    <property type="protein sequence ID" value="VDK17812.1"/>
    <property type="molecule type" value="Genomic_DNA"/>
</dbReference>
<evidence type="ECO:0000313" key="2">
    <source>
        <dbReference type="EMBL" id="VDK17812.1"/>
    </source>
</evidence>
<dbReference type="OrthoDB" id="5838109at2759"/>
<dbReference type="AlphaFoldDB" id="A0A0M3IZE9"/>
<reference evidence="4" key="1">
    <citation type="submission" date="2017-02" db="UniProtKB">
        <authorList>
            <consortium name="WormBaseParasite"/>
        </authorList>
    </citation>
    <scope>IDENTIFICATION</scope>
</reference>
<evidence type="ECO:0000256" key="1">
    <source>
        <dbReference type="SAM" id="MobiDB-lite"/>
    </source>
</evidence>
<protein>
    <submittedName>
        <fullName evidence="4">Shugoshin_C domain-containing protein</fullName>
    </submittedName>
</protein>
<evidence type="ECO:0000313" key="4">
    <source>
        <dbReference type="WBParaSite" id="ASIM_0000063201-mRNA-1"/>
    </source>
</evidence>